<proteinExistence type="predicted"/>
<gene>
    <name evidence="2" type="ORF">NKR23_g7156</name>
</gene>
<keyword evidence="3" id="KW-1185">Reference proteome</keyword>
<accession>A0AA38RTY5</accession>
<comment type="caution">
    <text evidence="2">The sequence shown here is derived from an EMBL/GenBank/DDBJ whole genome shotgun (WGS) entry which is preliminary data.</text>
</comment>
<evidence type="ECO:0000256" key="1">
    <source>
        <dbReference type="SAM" id="MobiDB-lite"/>
    </source>
</evidence>
<dbReference type="EMBL" id="JANBVO010000022">
    <property type="protein sequence ID" value="KAJ9142385.1"/>
    <property type="molecule type" value="Genomic_DNA"/>
</dbReference>
<reference evidence="2" key="1">
    <citation type="submission" date="2022-07" db="EMBL/GenBank/DDBJ databases">
        <title>Fungi with potential for degradation of polypropylene.</title>
        <authorList>
            <person name="Gostincar C."/>
        </authorList>
    </citation>
    <scope>NUCLEOTIDE SEQUENCE</scope>
    <source>
        <strain evidence="2">EXF-13308</strain>
    </source>
</reference>
<dbReference type="AlphaFoldDB" id="A0AA38RTY5"/>
<sequence length="113" mass="11040">MCFGSKAKAQPSALGPKQASVQSSLAGHRSYSGAIPEAAAADMEPDTQDTVPDTVETPAEGGTAPATAQVTAQVTAENAGAAVEEEEVVGGIAAVEGETAEGVVVTAADAEAL</sequence>
<feature type="compositionally biased region" description="Low complexity" evidence="1">
    <location>
        <begin position="56"/>
        <end position="68"/>
    </location>
</feature>
<name>A0AA38RTY5_9PEZI</name>
<evidence type="ECO:0000313" key="3">
    <source>
        <dbReference type="Proteomes" id="UP001174694"/>
    </source>
</evidence>
<evidence type="ECO:0000313" key="2">
    <source>
        <dbReference type="EMBL" id="KAJ9142385.1"/>
    </source>
</evidence>
<organism evidence="2 3">
    <name type="scientific">Pleurostoma richardsiae</name>
    <dbReference type="NCBI Taxonomy" id="41990"/>
    <lineage>
        <taxon>Eukaryota</taxon>
        <taxon>Fungi</taxon>
        <taxon>Dikarya</taxon>
        <taxon>Ascomycota</taxon>
        <taxon>Pezizomycotina</taxon>
        <taxon>Sordariomycetes</taxon>
        <taxon>Sordariomycetidae</taxon>
        <taxon>Calosphaeriales</taxon>
        <taxon>Pleurostomataceae</taxon>
        <taxon>Pleurostoma</taxon>
    </lineage>
</organism>
<feature type="region of interest" description="Disordered" evidence="1">
    <location>
        <begin position="1"/>
        <end position="68"/>
    </location>
</feature>
<protein>
    <submittedName>
        <fullName evidence="2">Uncharacterized protein</fullName>
    </submittedName>
</protein>
<dbReference type="Proteomes" id="UP001174694">
    <property type="component" value="Unassembled WGS sequence"/>
</dbReference>